<dbReference type="PROSITE" id="PS00108">
    <property type="entry name" value="PROTEIN_KINASE_ST"/>
    <property type="match status" value="1"/>
</dbReference>
<dbReference type="GO" id="GO:0005524">
    <property type="term" value="F:ATP binding"/>
    <property type="evidence" value="ECO:0007669"/>
    <property type="project" value="UniProtKB-KW"/>
</dbReference>
<comment type="catalytic activity">
    <reaction evidence="8">
        <text>L-seryl-[protein] + ATP = O-phospho-L-seryl-[protein] + ADP + H(+)</text>
        <dbReference type="Rhea" id="RHEA:17989"/>
        <dbReference type="Rhea" id="RHEA-COMP:9863"/>
        <dbReference type="Rhea" id="RHEA-COMP:11604"/>
        <dbReference type="ChEBI" id="CHEBI:15378"/>
        <dbReference type="ChEBI" id="CHEBI:29999"/>
        <dbReference type="ChEBI" id="CHEBI:30616"/>
        <dbReference type="ChEBI" id="CHEBI:83421"/>
        <dbReference type="ChEBI" id="CHEBI:456216"/>
        <dbReference type="EC" id="2.7.11.1"/>
    </reaction>
</comment>
<reference evidence="12" key="2">
    <citation type="submission" date="2016-02" db="EMBL/GenBank/DDBJ databases">
        <title>Genome sequencing of Aspergillus luchuensis NBRC 4314.</title>
        <authorList>
            <person name="Yamada O."/>
        </authorList>
    </citation>
    <scope>NUCLEOTIDE SEQUENCE [LARGE SCALE GENOMIC DNA]</scope>
    <source>
        <strain evidence="12">RIB 2604</strain>
    </source>
</reference>
<gene>
    <name evidence="10" type="ORF">AKAW2_51703A</name>
    <name evidence="11" type="ORF">RIB2604_02604290</name>
</gene>
<dbReference type="EMBL" id="BCWF01000025">
    <property type="protein sequence ID" value="GAT28784.1"/>
    <property type="molecule type" value="Genomic_DNA"/>
</dbReference>
<evidence type="ECO:0000256" key="3">
    <source>
        <dbReference type="ARBA" id="ARBA00022679"/>
    </source>
</evidence>
<evidence type="ECO:0000256" key="8">
    <source>
        <dbReference type="ARBA" id="ARBA00048679"/>
    </source>
</evidence>
<evidence type="ECO:0000259" key="9">
    <source>
        <dbReference type="PROSITE" id="PS50011"/>
    </source>
</evidence>
<dbReference type="InterPro" id="IPR000719">
    <property type="entry name" value="Prot_kinase_dom"/>
</dbReference>
<evidence type="ECO:0000313" key="10">
    <source>
        <dbReference type="EMBL" id="BCS01362.1"/>
    </source>
</evidence>
<dbReference type="GeneID" id="64962683"/>
<dbReference type="SUPFAM" id="SSF56112">
    <property type="entry name" value="Protein kinase-like (PK-like)"/>
    <property type="match status" value="1"/>
</dbReference>
<keyword evidence="5" id="KW-0418">Kinase</keyword>
<dbReference type="SMART" id="SM00220">
    <property type="entry name" value="S_TKc"/>
    <property type="match status" value="1"/>
</dbReference>
<dbReference type="InterPro" id="IPR051334">
    <property type="entry name" value="SRPK"/>
</dbReference>
<evidence type="ECO:0000313" key="11">
    <source>
        <dbReference type="EMBL" id="GAT28784.1"/>
    </source>
</evidence>
<evidence type="ECO:0000256" key="5">
    <source>
        <dbReference type="ARBA" id="ARBA00022777"/>
    </source>
</evidence>
<keyword evidence="6" id="KW-0067">ATP-binding</keyword>
<sequence length="425" mass="48449">MTLFRHTINKPLRSLSYKPSKQLSSKTIPPTYPIEEERNPHCNPNKYYPARIGETIGNKYCIISKLGWGANSTAWLAKDISRWPWQSTKYVTVKITNCGEGEKKAAEEELSISQHISGLRSEHEGRSYVRLVEDSFEVRGSILGDDHLCLVFKPLREPLWVLGRHLGSTNGVPPQVLKAFLRVILTGLNFLHSECRIIHTDLKADNFLIGFEDITIIDKYVRQQEAHPAPHVLRNGRPIYESRNDFGPLKKGVGMLKISDFSAAVFGDVLTPHNHDIQPQPFCAPEVLLKAGWSYSADVWNLGTVLWELLADETLFDGVCEHRRKYSKEVHVAQMIRLLGGPPPSRFLDKCDPCIRDGLFSAQGTFKFPGLIPSEEFNFSNMTPFLHGEDKRLFIGFVRRMLQWEPESRSSAKELYNDPWLCYEP</sequence>
<dbReference type="OrthoDB" id="5979581at2759"/>
<dbReference type="GO" id="GO:0050684">
    <property type="term" value="P:regulation of mRNA processing"/>
    <property type="evidence" value="ECO:0007669"/>
    <property type="project" value="TreeGrafter"/>
</dbReference>
<dbReference type="PANTHER" id="PTHR47634">
    <property type="entry name" value="PROTEIN KINASE DOMAIN-CONTAINING PROTEIN-RELATED"/>
    <property type="match status" value="1"/>
</dbReference>
<keyword evidence="4" id="KW-0547">Nucleotide-binding</keyword>
<dbReference type="Pfam" id="PF00069">
    <property type="entry name" value="Pkinase"/>
    <property type="match status" value="2"/>
</dbReference>
<dbReference type="RefSeq" id="XP_041545124.1">
    <property type="nucleotide sequence ID" value="XM_041691662.1"/>
</dbReference>
<dbReference type="GO" id="GO:0000245">
    <property type="term" value="P:spliceosomal complex assembly"/>
    <property type="evidence" value="ECO:0007669"/>
    <property type="project" value="TreeGrafter"/>
</dbReference>
<keyword evidence="2" id="KW-0723">Serine/threonine-protein kinase</keyword>
<dbReference type="GO" id="GO:0005634">
    <property type="term" value="C:nucleus"/>
    <property type="evidence" value="ECO:0007669"/>
    <property type="project" value="TreeGrafter"/>
</dbReference>
<reference evidence="10" key="3">
    <citation type="submission" date="2021-01" db="EMBL/GenBank/DDBJ databases">
        <authorList>
            <consortium name="Aspergillus luchuensis mut. kawachii IFO 4304 genome sequencing consortium"/>
            <person name="Kazuki M."/>
            <person name="Futagami T."/>
        </authorList>
    </citation>
    <scope>NUCLEOTIDE SEQUENCE</scope>
    <source>
        <strain evidence="10">IFO 4308</strain>
    </source>
</reference>
<organism evidence="11 12">
    <name type="scientific">Aspergillus kawachii</name>
    <name type="common">White koji mold</name>
    <name type="synonym">Aspergillus awamori var. kawachi</name>
    <dbReference type="NCBI Taxonomy" id="1069201"/>
    <lineage>
        <taxon>Eukaryota</taxon>
        <taxon>Fungi</taxon>
        <taxon>Dikarya</taxon>
        <taxon>Ascomycota</taxon>
        <taxon>Pezizomycotina</taxon>
        <taxon>Eurotiomycetes</taxon>
        <taxon>Eurotiomycetidae</taxon>
        <taxon>Eurotiales</taxon>
        <taxon>Aspergillaceae</taxon>
        <taxon>Aspergillus</taxon>
        <taxon>Aspergillus subgen. Circumdati</taxon>
    </lineage>
</organism>
<reference evidence="11 12" key="1">
    <citation type="journal article" date="2016" name="DNA Res.">
        <title>Genome sequence of Aspergillus luchuensis NBRC 4314.</title>
        <authorList>
            <person name="Yamada O."/>
            <person name="Machida M."/>
            <person name="Hosoyama A."/>
            <person name="Goto M."/>
            <person name="Takahashi T."/>
            <person name="Futagami T."/>
            <person name="Yamagata Y."/>
            <person name="Takeuchi M."/>
            <person name="Kobayashi T."/>
            <person name="Koike H."/>
            <person name="Abe K."/>
            <person name="Asai K."/>
            <person name="Arita M."/>
            <person name="Fujita N."/>
            <person name="Fukuda K."/>
            <person name="Higa K."/>
            <person name="Horikawa H."/>
            <person name="Ishikawa T."/>
            <person name="Jinno K."/>
            <person name="Kato Y."/>
            <person name="Kirimura K."/>
            <person name="Mizutani O."/>
            <person name="Nakasone K."/>
            <person name="Sano M."/>
            <person name="Shiraishi Y."/>
            <person name="Tsukahara M."/>
            <person name="Gomi K."/>
        </authorList>
    </citation>
    <scope>NUCLEOTIDE SEQUENCE [LARGE SCALE GENOMIC DNA]</scope>
    <source>
        <strain evidence="11 12">RIB 2604</strain>
    </source>
</reference>
<dbReference type="PANTHER" id="PTHR47634:SF9">
    <property type="entry name" value="PROTEIN KINASE DOMAIN-CONTAINING PROTEIN-RELATED"/>
    <property type="match status" value="1"/>
</dbReference>
<protein>
    <recommendedName>
        <fullName evidence="1">non-specific serine/threonine protein kinase</fullName>
        <ecNumber evidence="1">2.7.11.1</ecNumber>
    </recommendedName>
</protein>
<evidence type="ECO:0000256" key="6">
    <source>
        <dbReference type="ARBA" id="ARBA00022840"/>
    </source>
</evidence>
<evidence type="ECO:0000313" key="12">
    <source>
        <dbReference type="Proteomes" id="UP000075230"/>
    </source>
</evidence>
<feature type="domain" description="Protein kinase" evidence="9">
    <location>
        <begin position="60"/>
        <end position="421"/>
    </location>
</feature>
<name>A0A146FSG6_ASPKA</name>
<evidence type="ECO:0000256" key="1">
    <source>
        <dbReference type="ARBA" id="ARBA00012513"/>
    </source>
</evidence>
<keyword evidence="3" id="KW-0808">Transferase</keyword>
<accession>A0A146FSG6</accession>
<dbReference type="EC" id="2.7.11.1" evidence="1"/>
<dbReference type="InterPro" id="IPR008271">
    <property type="entry name" value="Ser/Thr_kinase_AS"/>
</dbReference>
<evidence type="ECO:0000313" key="13">
    <source>
        <dbReference type="Proteomes" id="UP000661280"/>
    </source>
</evidence>
<dbReference type="InterPro" id="IPR011009">
    <property type="entry name" value="Kinase-like_dom_sf"/>
</dbReference>
<reference evidence="10" key="4">
    <citation type="submission" date="2021-02" db="EMBL/GenBank/DDBJ databases">
        <title>Aspergillus luchuensis mut. kawachii IFO 4304 genome sequence.</title>
        <authorList>
            <person name="Mori K."/>
            <person name="Kadooka C."/>
            <person name="Goto M."/>
            <person name="Futagami T."/>
        </authorList>
    </citation>
    <scope>NUCLEOTIDE SEQUENCE</scope>
    <source>
        <strain evidence="10">IFO 4308</strain>
    </source>
</reference>
<proteinExistence type="predicted"/>
<dbReference type="GO" id="GO:0004674">
    <property type="term" value="F:protein serine/threonine kinase activity"/>
    <property type="evidence" value="ECO:0007669"/>
    <property type="project" value="UniProtKB-KW"/>
</dbReference>
<evidence type="ECO:0000256" key="2">
    <source>
        <dbReference type="ARBA" id="ARBA00022527"/>
    </source>
</evidence>
<keyword evidence="13" id="KW-1185">Reference proteome</keyword>
<dbReference type="KEGG" id="aluc:AKAW2_51703A"/>
<dbReference type="Proteomes" id="UP000661280">
    <property type="component" value="Chromosome 5"/>
</dbReference>
<comment type="catalytic activity">
    <reaction evidence="7">
        <text>L-threonyl-[protein] + ATP = O-phospho-L-threonyl-[protein] + ADP + H(+)</text>
        <dbReference type="Rhea" id="RHEA:46608"/>
        <dbReference type="Rhea" id="RHEA-COMP:11060"/>
        <dbReference type="Rhea" id="RHEA-COMP:11605"/>
        <dbReference type="ChEBI" id="CHEBI:15378"/>
        <dbReference type="ChEBI" id="CHEBI:30013"/>
        <dbReference type="ChEBI" id="CHEBI:30616"/>
        <dbReference type="ChEBI" id="CHEBI:61977"/>
        <dbReference type="ChEBI" id="CHEBI:456216"/>
        <dbReference type="EC" id="2.7.11.1"/>
    </reaction>
</comment>
<dbReference type="Gene3D" id="1.10.510.10">
    <property type="entry name" value="Transferase(Phosphotransferase) domain 1"/>
    <property type="match status" value="1"/>
</dbReference>
<dbReference type="Gene3D" id="3.30.200.20">
    <property type="entry name" value="Phosphorylase Kinase, domain 1"/>
    <property type="match status" value="1"/>
</dbReference>
<evidence type="ECO:0000256" key="7">
    <source>
        <dbReference type="ARBA" id="ARBA00047899"/>
    </source>
</evidence>
<dbReference type="GO" id="GO:0005737">
    <property type="term" value="C:cytoplasm"/>
    <property type="evidence" value="ECO:0007669"/>
    <property type="project" value="TreeGrafter"/>
</dbReference>
<dbReference type="PROSITE" id="PS50011">
    <property type="entry name" value="PROTEIN_KINASE_DOM"/>
    <property type="match status" value="1"/>
</dbReference>
<dbReference type="Proteomes" id="UP000075230">
    <property type="component" value="Unassembled WGS sequence"/>
</dbReference>
<dbReference type="AlphaFoldDB" id="A0A146FSG6"/>
<evidence type="ECO:0000256" key="4">
    <source>
        <dbReference type="ARBA" id="ARBA00022741"/>
    </source>
</evidence>
<dbReference type="EMBL" id="AP024429">
    <property type="protein sequence ID" value="BCS01362.1"/>
    <property type="molecule type" value="Genomic_DNA"/>
</dbReference>
<dbReference type="VEuPathDB" id="FungiDB:ASPFODRAFT_80032"/>